<feature type="transmembrane region" description="Helical" evidence="9">
    <location>
        <begin position="242"/>
        <end position="260"/>
    </location>
</feature>
<keyword evidence="4" id="KW-1003">Cell membrane</keyword>
<dbReference type="CDD" id="cd13962">
    <property type="entry name" value="PT_UbiA_UBIAD1"/>
    <property type="match status" value="1"/>
</dbReference>
<dbReference type="EC" id="2.5.1.74" evidence="10"/>
<feature type="transmembrane region" description="Helical" evidence="9">
    <location>
        <begin position="12"/>
        <end position="32"/>
    </location>
</feature>
<sequence>MLNPTLAATLGPMRAPFLLLVPAVIALAWASAFYDGQPVRLCDLLLAFFGAMAAHISVNALNEYEDFRSGLDLHTKRTPFSGGTGTLPTHPEKAPLALLVGVVSLMLVFAVGAWFVYRRGPALIPLGLVGVALIVFYTRFLTRSPLWCLLAPGLAFGPIMVLGAYFALTGHYGVTPAVASLLPLFLVSNLLLMNQFPDQEADATVGRYHLLLARGPAAGVAVYGLFIAGAYASVLIAVLTGYLPLASLLVLLSLPPALLAHQGLRRHHADIPALVPHMAQNVALNLSAPLLLSLGLFLSGDGLARDEVAERSLSQLVNQQLDYDGRLVRVQGTLRSHPSPLHYWVEDDELHRVEISPMPGVTELLGMIVSVEGVFHYQRDRGRTIDVRSLVPVE</sequence>
<keyword evidence="7 9" id="KW-1133">Transmembrane helix</keyword>
<evidence type="ECO:0000256" key="2">
    <source>
        <dbReference type="ARBA" id="ARBA00004863"/>
    </source>
</evidence>
<comment type="subcellular location">
    <subcellularLocation>
        <location evidence="1">Membrane</location>
        <topology evidence="1">Multi-pass membrane protein</topology>
    </subcellularLocation>
</comment>
<dbReference type="Gene3D" id="1.10.357.140">
    <property type="entry name" value="UbiA prenyltransferase"/>
    <property type="match status" value="1"/>
</dbReference>
<evidence type="ECO:0000256" key="6">
    <source>
        <dbReference type="ARBA" id="ARBA00022692"/>
    </source>
</evidence>
<dbReference type="GO" id="GO:0009234">
    <property type="term" value="P:menaquinone biosynthetic process"/>
    <property type="evidence" value="ECO:0007669"/>
    <property type="project" value="UniProtKB-UniPathway"/>
</dbReference>
<gene>
    <name evidence="10" type="ORF">KT71_05922</name>
</gene>
<evidence type="ECO:0000256" key="3">
    <source>
        <dbReference type="ARBA" id="ARBA00022428"/>
    </source>
</evidence>
<name>A4ABM5_9GAMM</name>
<dbReference type="GO" id="GO:0042371">
    <property type="term" value="P:vitamin K biosynthetic process"/>
    <property type="evidence" value="ECO:0007669"/>
    <property type="project" value="TreeGrafter"/>
</dbReference>
<dbReference type="Pfam" id="PF01040">
    <property type="entry name" value="UbiA"/>
    <property type="match status" value="1"/>
</dbReference>
<protein>
    <submittedName>
        <fullName evidence="10">1,4-dihydroxy-2-naphthoate octaprenyltransferase</fullName>
        <ecNumber evidence="10">2.5.1.-</ecNumber>
        <ecNumber evidence="10">2.5.1.74</ecNumber>
    </submittedName>
</protein>
<proteinExistence type="predicted"/>
<evidence type="ECO:0000256" key="4">
    <source>
        <dbReference type="ARBA" id="ARBA00022475"/>
    </source>
</evidence>
<feature type="transmembrane region" description="Helical" evidence="9">
    <location>
        <begin position="122"/>
        <end position="140"/>
    </location>
</feature>
<feature type="transmembrane region" description="Helical" evidence="9">
    <location>
        <begin position="174"/>
        <end position="192"/>
    </location>
</feature>
<keyword evidence="11" id="KW-1185">Reference proteome</keyword>
<dbReference type="InterPro" id="IPR026046">
    <property type="entry name" value="UBIAD1"/>
</dbReference>
<feature type="transmembrane region" description="Helical" evidence="9">
    <location>
        <begin position="212"/>
        <end position="236"/>
    </location>
</feature>
<dbReference type="InterPro" id="IPR044878">
    <property type="entry name" value="UbiA_sf"/>
</dbReference>
<dbReference type="GO" id="GO:0016020">
    <property type="term" value="C:membrane"/>
    <property type="evidence" value="ECO:0007669"/>
    <property type="project" value="UniProtKB-SubCell"/>
</dbReference>
<dbReference type="UniPathway" id="UPA00079"/>
<keyword evidence="3" id="KW-0474">Menaquinone biosynthesis</keyword>
<dbReference type="Proteomes" id="UP000019205">
    <property type="component" value="Chromosome"/>
</dbReference>
<dbReference type="STRING" id="314285.KT71_05922"/>
<reference evidence="10 11" key="1">
    <citation type="journal article" date="2007" name="Proc. Natl. Acad. Sci. U.S.A.">
        <title>Characterization of a marine gammaproteobacterium capable of aerobic anoxygenic photosynthesis.</title>
        <authorList>
            <person name="Fuchs B.M."/>
            <person name="Spring S."/>
            <person name="Teeling H."/>
            <person name="Quast C."/>
            <person name="Wulf J."/>
            <person name="Schattenhofer M."/>
            <person name="Yan S."/>
            <person name="Ferriera S."/>
            <person name="Johnson J."/>
            <person name="Glockner F.O."/>
            <person name="Amann R."/>
        </authorList>
    </citation>
    <scope>NUCLEOTIDE SEQUENCE [LARGE SCALE GENOMIC DNA]</scope>
    <source>
        <strain evidence="10">KT71</strain>
    </source>
</reference>
<feature type="transmembrane region" description="Helical" evidence="9">
    <location>
        <begin position="147"/>
        <end position="168"/>
    </location>
</feature>
<dbReference type="PANTHER" id="PTHR13929">
    <property type="entry name" value="1,4-DIHYDROXY-2-NAPHTHOATE OCTAPRENYLTRANSFERASE"/>
    <property type="match status" value="1"/>
</dbReference>
<keyword evidence="8 9" id="KW-0472">Membrane</keyword>
<evidence type="ECO:0000256" key="7">
    <source>
        <dbReference type="ARBA" id="ARBA00022989"/>
    </source>
</evidence>
<comment type="pathway">
    <text evidence="2">Quinol/quinone metabolism; menaquinone biosynthesis.</text>
</comment>
<evidence type="ECO:0000313" key="10">
    <source>
        <dbReference type="EMBL" id="EAQ96538.1"/>
    </source>
</evidence>
<evidence type="ECO:0000256" key="9">
    <source>
        <dbReference type="SAM" id="Phobius"/>
    </source>
</evidence>
<dbReference type="EMBL" id="AAOA02000004">
    <property type="protein sequence ID" value="EAQ96538.1"/>
    <property type="molecule type" value="Genomic_DNA"/>
</dbReference>
<accession>A4ABM5</accession>
<keyword evidence="5 10" id="KW-0808">Transferase</keyword>
<organism evidence="10 11">
    <name type="scientific">Congregibacter litoralis KT71</name>
    <dbReference type="NCBI Taxonomy" id="314285"/>
    <lineage>
        <taxon>Bacteria</taxon>
        <taxon>Pseudomonadati</taxon>
        <taxon>Pseudomonadota</taxon>
        <taxon>Gammaproteobacteria</taxon>
        <taxon>Cellvibrionales</taxon>
        <taxon>Halieaceae</taxon>
        <taxon>Congregibacter</taxon>
    </lineage>
</organism>
<keyword evidence="6 9" id="KW-0812">Transmembrane</keyword>
<dbReference type="AlphaFoldDB" id="A4ABM5"/>
<evidence type="ECO:0000256" key="5">
    <source>
        <dbReference type="ARBA" id="ARBA00022679"/>
    </source>
</evidence>
<dbReference type="EC" id="2.5.1.-" evidence="10"/>
<comment type="caution">
    <text evidence="10">The sequence shown here is derived from an EMBL/GenBank/DDBJ whole genome shotgun (WGS) entry which is preliminary data.</text>
</comment>
<feature type="transmembrane region" description="Helical" evidence="9">
    <location>
        <begin position="96"/>
        <end position="116"/>
    </location>
</feature>
<dbReference type="eggNOG" id="COG1575">
    <property type="taxonomic scope" value="Bacteria"/>
</dbReference>
<dbReference type="PANTHER" id="PTHR13929:SF0">
    <property type="entry name" value="UBIA PRENYLTRANSFERASE DOMAIN-CONTAINING PROTEIN 1"/>
    <property type="match status" value="1"/>
</dbReference>
<dbReference type="HOGENOM" id="CLU_043611_0_1_6"/>
<reference evidence="10 11" key="2">
    <citation type="journal article" date="2009" name="PLoS ONE">
        <title>The photosynthetic apparatus and its regulation in the aerobic gammaproteobacterium Congregibacter litoralis gen. nov., sp. nov.</title>
        <authorList>
            <person name="Spring S."/>
            <person name="Lunsdorf H."/>
            <person name="Fuchs B.M."/>
            <person name="Tindall B.J."/>
        </authorList>
    </citation>
    <scope>NUCLEOTIDE SEQUENCE [LARGE SCALE GENOMIC DNA]</scope>
    <source>
        <strain evidence="10">KT71</strain>
    </source>
</reference>
<evidence type="ECO:0000313" key="11">
    <source>
        <dbReference type="Proteomes" id="UP000019205"/>
    </source>
</evidence>
<evidence type="ECO:0000256" key="1">
    <source>
        <dbReference type="ARBA" id="ARBA00004141"/>
    </source>
</evidence>
<evidence type="ECO:0000256" key="8">
    <source>
        <dbReference type="ARBA" id="ARBA00023136"/>
    </source>
</evidence>
<dbReference type="GO" id="GO:0046428">
    <property type="term" value="F:1,4-dihydroxy-2-naphthoate polyprenyltransferase activity"/>
    <property type="evidence" value="ECO:0007669"/>
    <property type="project" value="UniProtKB-EC"/>
</dbReference>
<dbReference type="OrthoDB" id="3344514at2"/>
<dbReference type="RefSeq" id="WP_008293604.1">
    <property type="nucleotide sequence ID" value="NZ_CM002299.1"/>
</dbReference>
<dbReference type="InterPro" id="IPR000537">
    <property type="entry name" value="UbiA_prenyltransferase"/>
</dbReference>